<gene>
    <name evidence="18" type="ORF">CSB45_03735</name>
</gene>
<feature type="domain" description="PAS" evidence="16">
    <location>
        <begin position="478"/>
        <end position="533"/>
    </location>
</feature>
<dbReference type="SUPFAM" id="SSF55781">
    <property type="entry name" value="GAF domain-like"/>
    <property type="match status" value="1"/>
</dbReference>
<dbReference type="Pfam" id="PF08448">
    <property type="entry name" value="PAS_4"/>
    <property type="match status" value="1"/>
</dbReference>
<evidence type="ECO:0000259" key="16">
    <source>
        <dbReference type="PROSITE" id="PS50112"/>
    </source>
</evidence>
<keyword evidence="10" id="KW-0472">Membrane</keyword>
<evidence type="ECO:0000256" key="9">
    <source>
        <dbReference type="ARBA" id="ARBA00023012"/>
    </source>
</evidence>
<dbReference type="SUPFAM" id="SSF55874">
    <property type="entry name" value="ATPase domain of HSP90 chaperone/DNA topoisomerase II/histidine kinase"/>
    <property type="match status" value="1"/>
</dbReference>
<dbReference type="InterPro" id="IPR036097">
    <property type="entry name" value="HisK_dim/P_sf"/>
</dbReference>
<dbReference type="Gene3D" id="3.30.565.10">
    <property type="entry name" value="Histidine kinase-like ATPase, C-terminal domain"/>
    <property type="match status" value="1"/>
</dbReference>
<dbReference type="GO" id="GO:0006355">
    <property type="term" value="P:regulation of DNA-templated transcription"/>
    <property type="evidence" value="ECO:0007669"/>
    <property type="project" value="InterPro"/>
</dbReference>
<comment type="catalytic activity">
    <reaction evidence="1">
        <text>ATP + protein L-histidine = ADP + protein N-phospho-L-histidine.</text>
        <dbReference type="EC" id="2.7.13.3"/>
    </reaction>
</comment>
<organism evidence="18 19">
    <name type="scientific">candidate division KSB3 bacterium</name>
    <dbReference type="NCBI Taxonomy" id="2044937"/>
    <lineage>
        <taxon>Bacteria</taxon>
        <taxon>candidate division KSB3</taxon>
    </lineage>
</organism>
<keyword evidence="13" id="KW-0175">Coiled coil</keyword>
<dbReference type="PROSITE" id="PS50110">
    <property type="entry name" value="RESPONSE_REGULATORY"/>
    <property type="match status" value="1"/>
</dbReference>
<keyword evidence="6" id="KW-0547">Nucleotide-binding</keyword>
<evidence type="ECO:0000313" key="18">
    <source>
        <dbReference type="EMBL" id="PID58665.1"/>
    </source>
</evidence>
<feature type="domain" description="PAC" evidence="17">
    <location>
        <begin position="126"/>
        <end position="178"/>
    </location>
</feature>
<dbReference type="InterPro" id="IPR035965">
    <property type="entry name" value="PAS-like_dom_sf"/>
</dbReference>
<evidence type="ECO:0000259" key="17">
    <source>
        <dbReference type="PROSITE" id="PS50113"/>
    </source>
</evidence>
<dbReference type="CDD" id="cd16922">
    <property type="entry name" value="HATPase_EvgS-ArcB-TorS-like"/>
    <property type="match status" value="1"/>
</dbReference>
<evidence type="ECO:0000256" key="7">
    <source>
        <dbReference type="ARBA" id="ARBA00022777"/>
    </source>
</evidence>
<feature type="domain" description="PAS" evidence="16">
    <location>
        <begin position="56"/>
        <end position="110"/>
    </location>
</feature>
<dbReference type="Gene3D" id="1.10.287.130">
    <property type="match status" value="1"/>
</dbReference>
<dbReference type="SUPFAM" id="SSF47384">
    <property type="entry name" value="Homodimeric domain of signal transducing histidine kinase"/>
    <property type="match status" value="1"/>
</dbReference>
<dbReference type="PANTHER" id="PTHR43047">
    <property type="entry name" value="TWO-COMPONENT HISTIDINE PROTEIN KINASE"/>
    <property type="match status" value="1"/>
</dbReference>
<proteinExistence type="predicted"/>
<name>A0A2G6E9C3_9BACT</name>
<dbReference type="InterPro" id="IPR029016">
    <property type="entry name" value="GAF-like_dom_sf"/>
</dbReference>
<dbReference type="EMBL" id="PDPS01000022">
    <property type="protein sequence ID" value="PID58665.1"/>
    <property type="molecule type" value="Genomic_DNA"/>
</dbReference>
<feature type="modified residue" description="4-aspartylphosphate" evidence="12">
    <location>
        <position position="964"/>
    </location>
</feature>
<dbReference type="GO" id="GO:0000155">
    <property type="term" value="F:phosphorelay sensor kinase activity"/>
    <property type="evidence" value="ECO:0007669"/>
    <property type="project" value="InterPro"/>
</dbReference>
<dbReference type="Pfam" id="PF02518">
    <property type="entry name" value="HATPase_c"/>
    <property type="match status" value="1"/>
</dbReference>
<accession>A0A2G6E9C3</accession>
<dbReference type="PRINTS" id="PR00344">
    <property type="entry name" value="BCTRLSENSOR"/>
</dbReference>
<dbReference type="Pfam" id="PF00072">
    <property type="entry name" value="Response_reg"/>
    <property type="match status" value="1"/>
</dbReference>
<dbReference type="InterPro" id="IPR005467">
    <property type="entry name" value="His_kinase_dom"/>
</dbReference>
<dbReference type="SUPFAM" id="SSF55785">
    <property type="entry name" value="PYP-like sensor domain (PAS domain)"/>
    <property type="match status" value="3"/>
</dbReference>
<dbReference type="CDD" id="cd17546">
    <property type="entry name" value="REC_hyHK_CKI1_RcsC-like"/>
    <property type="match status" value="1"/>
</dbReference>
<reference evidence="18 19" key="1">
    <citation type="submission" date="2017-10" db="EMBL/GenBank/DDBJ databases">
        <title>Novel microbial diversity and functional potential in the marine mammal oral microbiome.</title>
        <authorList>
            <person name="Dudek N.K."/>
            <person name="Sun C.L."/>
            <person name="Burstein D."/>
            <person name="Kantor R.S."/>
            <person name="Aliaga Goltsman D.S."/>
            <person name="Bik E.M."/>
            <person name="Thomas B.C."/>
            <person name="Banfield J.F."/>
            <person name="Relman D.A."/>
        </authorList>
    </citation>
    <scope>NUCLEOTIDE SEQUENCE [LARGE SCALE GENOMIC DNA]</scope>
    <source>
        <strain evidence="18">DOLZORAL124_49_17</strain>
    </source>
</reference>
<dbReference type="EC" id="2.7.13.3" evidence="3"/>
<dbReference type="Gene3D" id="3.40.50.2300">
    <property type="match status" value="1"/>
</dbReference>
<evidence type="ECO:0000256" key="2">
    <source>
        <dbReference type="ARBA" id="ARBA00004370"/>
    </source>
</evidence>
<feature type="domain" description="Histidine kinase" evidence="14">
    <location>
        <begin position="666"/>
        <end position="891"/>
    </location>
</feature>
<evidence type="ECO:0000256" key="12">
    <source>
        <dbReference type="PROSITE-ProRule" id="PRU00169"/>
    </source>
</evidence>
<evidence type="ECO:0000256" key="1">
    <source>
        <dbReference type="ARBA" id="ARBA00000085"/>
    </source>
</evidence>
<dbReference type="PROSITE" id="PS50113">
    <property type="entry name" value="PAC"/>
    <property type="match status" value="2"/>
</dbReference>
<dbReference type="Pfam" id="PF00512">
    <property type="entry name" value="HisKA"/>
    <property type="match status" value="1"/>
</dbReference>
<dbReference type="FunFam" id="1.10.287.130:FF:000038">
    <property type="entry name" value="Sensory transduction histidine kinase"/>
    <property type="match status" value="1"/>
</dbReference>
<feature type="domain" description="Response regulatory" evidence="15">
    <location>
        <begin position="915"/>
        <end position="1031"/>
    </location>
</feature>
<dbReference type="SUPFAM" id="SSF52172">
    <property type="entry name" value="CheY-like"/>
    <property type="match status" value="1"/>
</dbReference>
<dbReference type="FunFam" id="3.30.565.10:FF:000010">
    <property type="entry name" value="Sensor histidine kinase RcsC"/>
    <property type="match status" value="1"/>
</dbReference>
<dbReference type="SMART" id="SM00091">
    <property type="entry name" value="PAS"/>
    <property type="match status" value="3"/>
</dbReference>
<keyword evidence="11" id="KW-0131">Cell cycle</keyword>
<evidence type="ECO:0000256" key="5">
    <source>
        <dbReference type="ARBA" id="ARBA00022679"/>
    </source>
</evidence>
<evidence type="ECO:0000256" key="11">
    <source>
        <dbReference type="ARBA" id="ARBA00023306"/>
    </source>
</evidence>
<feature type="coiled-coil region" evidence="13">
    <location>
        <begin position="8"/>
        <end position="49"/>
    </location>
</feature>
<dbReference type="PROSITE" id="PS50109">
    <property type="entry name" value="HIS_KIN"/>
    <property type="match status" value="1"/>
</dbReference>
<dbReference type="InterPro" id="IPR036890">
    <property type="entry name" value="HATPase_C_sf"/>
</dbReference>
<dbReference type="GO" id="GO:0005886">
    <property type="term" value="C:plasma membrane"/>
    <property type="evidence" value="ECO:0007669"/>
    <property type="project" value="TreeGrafter"/>
</dbReference>
<evidence type="ECO:0000256" key="13">
    <source>
        <dbReference type="SAM" id="Coils"/>
    </source>
</evidence>
<keyword evidence="7" id="KW-0418">Kinase</keyword>
<keyword evidence="9" id="KW-0902">Two-component regulatory system</keyword>
<dbReference type="PROSITE" id="PS50112">
    <property type="entry name" value="PAS"/>
    <property type="match status" value="2"/>
</dbReference>
<dbReference type="InterPro" id="IPR001610">
    <property type="entry name" value="PAC"/>
</dbReference>
<dbReference type="InterPro" id="IPR013767">
    <property type="entry name" value="PAS_fold"/>
</dbReference>
<evidence type="ECO:0000313" key="19">
    <source>
        <dbReference type="Proteomes" id="UP000229740"/>
    </source>
</evidence>
<evidence type="ECO:0000256" key="4">
    <source>
        <dbReference type="ARBA" id="ARBA00022553"/>
    </source>
</evidence>
<dbReference type="Gene3D" id="3.30.450.20">
    <property type="entry name" value="PAS domain"/>
    <property type="match status" value="3"/>
</dbReference>
<dbReference type="Gene3D" id="3.30.450.40">
    <property type="match status" value="1"/>
</dbReference>
<comment type="subcellular location">
    <subcellularLocation>
        <location evidence="2">Membrane</location>
    </subcellularLocation>
</comment>
<evidence type="ECO:0000256" key="8">
    <source>
        <dbReference type="ARBA" id="ARBA00022840"/>
    </source>
</evidence>
<dbReference type="NCBIfam" id="TIGR00229">
    <property type="entry name" value="sensory_box"/>
    <property type="match status" value="2"/>
</dbReference>
<dbReference type="PANTHER" id="PTHR43047:SF72">
    <property type="entry name" value="OSMOSENSING HISTIDINE PROTEIN KINASE SLN1"/>
    <property type="match status" value="1"/>
</dbReference>
<evidence type="ECO:0000256" key="10">
    <source>
        <dbReference type="ARBA" id="ARBA00023136"/>
    </source>
</evidence>
<dbReference type="InterPro" id="IPR000700">
    <property type="entry name" value="PAS-assoc_C"/>
</dbReference>
<evidence type="ECO:0000259" key="14">
    <source>
        <dbReference type="PROSITE" id="PS50109"/>
    </source>
</evidence>
<evidence type="ECO:0000256" key="3">
    <source>
        <dbReference type="ARBA" id="ARBA00012438"/>
    </source>
</evidence>
<sequence length="1124" mass="128776">MMQDPSTQDQLQRELDELRQRHQALQKRMQTLQAKLKRQDANLSREKTARRLIEKRFRIFQNAVETMHLGITITNLSRKIVYVNPADAEMHGYRPGELIGQNVGIFVPPELRHNVTIEEVEQLRGWVRESLNVRKDGSRFPVHLMSDLVKNDEGEPIAIITTCEDITKRWDMNNALRHSEWEKSLILDSMSELLLYYDKDLNILWMNRAASLTLQKSTVELIGQPFQDVWWHKDVPEIQELWKKVLETLSPQEGRFPSPGGGTWSIRVYPIFDEYQQFLGLVEFARNVSIQQQALARVEHLNAVLEAIRGISQLIIREKSPKRLIQSACDNLVGARGYAGSWVILLNKAGEIVLSAGSTAQDGEISQYVSESLMQEGLFSCLGRIVQHPERSLFEYCEGMCKQCCFGQSHKQNEKAAIKICYNDTLYGILFVAIPDHLAADREEYALLEEISCDMAFALYNIDLERRRDYAERIVRSNEQWLAATLNNLSEAVVTTNARGLVSFFNPAAERLTGWKVDEVMGEDISFKVVNTDAWEEEPRKTLRSNGEVRAQITIVPGEYTILIARDGTYIPIEYSGNAIVNDEEQFVGFVMVFKDITERRQMELALEAERASLAEKVQERTAELSSMNERLQDEIVERQQTQLELQKAKEIAESASWAKSEFLANMSHELRTPLNAILGYAQIIKNASNLSERQMDGMEIINNSGNHLLNLINEILDLSKIEAGQMDLNPTKVDFFKFLAHITEMIEIRAKQRGVDFIFKRDPILPAGVLVDEKRLRQVLLNLLGNAVKFTEKGSVSFRVDVLRNRQHSNPRVQTVRFEVADTGIGIAQDQRSAIFQPFRQVGEKRHSVEGTGLGLTISQKLIRLMKSTLVMRSKLGKGTVFHFDLMLENSSDFMPQTEPERRTVSGYTGERKTILVVDDRQENRKLLYDMLAPLGFEVLEAVNGREGMEQIVKYQPDITLLDLRMPVMDGIDTVQELRKDPTFRDNIIIAVSASVYENDRRQSLQLGCNDFLRKPLCVDELLDLFQKYLHLTWIYSDDIDAEHARISIPESTDSGDLELYLAAEDREILLRYALSGRVKPFLSHLETLNARLQPELKELRQLAKRFELKEIVKRLEEESPQS</sequence>
<dbReference type="InterPro" id="IPR004358">
    <property type="entry name" value="Sig_transdc_His_kin-like_C"/>
</dbReference>
<dbReference type="SMART" id="SM00448">
    <property type="entry name" value="REC"/>
    <property type="match status" value="1"/>
</dbReference>
<dbReference type="InterPro" id="IPR003661">
    <property type="entry name" value="HisK_dim/P_dom"/>
</dbReference>
<dbReference type="InterPro" id="IPR000014">
    <property type="entry name" value="PAS"/>
</dbReference>
<dbReference type="CDD" id="cd00082">
    <property type="entry name" value="HisKA"/>
    <property type="match status" value="1"/>
</dbReference>
<dbReference type="InterPro" id="IPR003594">
    <property type="entry name" value="HATPase_dom"/>
</dbReference>
<dbReference type="Proteomes" id="UP000229740">
    <property type="component" value="Unassembled WGS sequence"/>
</dbReference>
<keyword evidence="4 12" id="KW-0597">Phosphoprotein</keyword>
<dbReference type="InterPro" id="IPR011006">
    <property type="entry name" value="CheY-like_superfamily"/>
</dbReference>
<evidence type="ECO:0000256" key="6">
    <source>
        <dbReference type="ARBA" id="ARBA00022741"/>
    </source>
</evidence>
<dbReference type="SMART" id="SM00388">
    <property type="entry name" value="HisKA"/>
    <property type="match status" value="1"/>
</dbReference>
<dbReference type="InterPro" id="IPR013656">
    <property type="entry name" value="PAS_4"/>
</dbReference>
<dbReference type="SMART" id="SM00387">
    <property type="entry name" value="HATPase_c"/>
    <property type="match status" value="1"/>
</dbReference>
<feature type="coiled-coil region" evidence="13">
    <location>
        <begin position="615"/>
        <end position="652"/>
    </location>
</feature>
<dbReference type="AlphaFoldDB" id="A0A2G6E9C3"/>
<dbReference type="Pfam" id="PF13426">
    <property type="entry name" value="PAS_9"/>
    <property type="match status" value="1"/>
</dbReference>
<comment type="caution">
    <text evidence="18">The sequence shown here is derived from an EMBL/GenBank/DDBJ whole genome shotgun (WGS) entry which is preliminary data.</text>
</comment>
<evidence type="ECO:0000259" key="15">
    <source>
        <dbReference type="PROSITE" id="PS50110"/>
    </source>
</evidence>
<dbReference type="InterPro" id="IPR001789">
    <property type="entry name" value="Sig_transdc_resp-reg_receiver"/>
</dbReference>
<protein>
    <recommendedName>
        <fullName evidence="3">histidine kinase</fullName>
        <ecNumber evidence="3">2.7.13.3</ecNumber>
    </recommendedName>
</protein>
<feature type="domain" description="PAC" evidence="17">
    <location>
        <begin position="556"/>
        <end position="609"/>
    </location>
</feature>
<dbReference type="GO" id="GO:0009927">
    <property type="term" value="F:histidine phosphotransfer kinase activity"/>
    <property type="evidence" value="ECO:0007669"/>
    <property type="project" value="TreeGrafter"/>
</dbReference>
<dbReference type="CDD" id="cd00130">
    <property type="entry name" value="PAS"/>
    <property type="match status" value="3"/>
</dbReference>
<dbReference type="Pfam" id="PF00989">
    <property type="entry name" value="PAS"/>
    <property type="match status" value="1"/>
</dbReference>
<dbReference type="SMART" id="SM00086">
    <property type="entry name" value="PAC"/>
    <property type="match status" value="2"/>
</dbReference>
<keyword evidence="5" id="KW-0808">Transferase</keyword>
<keyword evidence="8" id="KW-0067">ATP-binding</keyword>
<dbReference type="GO" id="GO:0005524">
    <property type="term" value="F:ATP binding"/>
    <property type="evidence" value="ECO:0007669"/>
    <property type="project" value="UniProtKB-KW"/>
</dbReference>